<dbReference type="AlphaFoldDB" id="A0A8H4KBT1"/>
<organism evidence="1 2">
    <name type="scientific">Fusarium austroafricanum</name>
    <dbReference type="NCBI Taxonomy" id="2364996"/>
    <lineage>
        <taxon>Eukaryota</taxon>
        <taxon>Fungi</taxon>
        <taxon>Dikarya</taxon>
        <taxon>Ascomycota</taxon>
        <taxon>Pezizomycotina</taxon>
        <taxon>Sordariomycetes</taxon>
        <taxon>Hypocreomycetidae</taxon>
        <taxon>Hypocreales</taxon>
        <taxon>Nectriaceae</taxon>
        <taxon>Fusarium</taxon>
        <taxon>Fusarium concolor species complex</taxon>
    </lineage>
</organism>
<gene>
    <name evidence="1" type="ORF">F53441_8241</name>
</gene>
<proteinExistence type="predicted"/>
<dbReference type="Proteomes" id="UP000605986">
    <property type="component" value="Unassembled WGS sequence"/>
</dbReference>
<evidence type="ECO:0000313" key="2">
    <source>
        <dbReference type="Proteomes" id="UP000605986"/>
    </source>
</evidence>
<dbReference type="OrthoDB" id="6365676at2759"/>
<evidence type="ECO:0000313" key="1">
    <source>
        <dbReference type="EMBL" id="KAF4448342.1"/>
    </source>
</evidence>
<name>A0A8H4KBT1_9HYPO</name>
<sequence>MTRNLYVPLEIVLQILEASIPPGQPNRIIDVATPEVQQLVIWTRVCRATYEPATRFLRQHCVHLDSATRLKIFLKCLKEEKAESTLPKTISFSEVSSIYLGLALEEIQSIRAAALIRDVLIQLGGSVRRLIVDLPYRRIAMQHSIDGEIDHAFSWGLKALTNLEEYVTLGGLPSMEFWRSELNISQIWPKLRKVAGFSINLSDEALWYNVAMHRNIEHVVITRPYLLRLQKWNIKQSIGSLLWNSESGGDSTYARPLKIAIVNHEFSAPIIDTQDEHIHDSSGLLDVCSVELPMHAKRVDYVCREWLIKSAKEDTLWGHCSTTVPEAWRQT</sequence>
<comment type="caution">
    <text evidence="1">The sequence shown here is derived from an EMBL/GenBank/DDBJ whole genome shotgun (WGS) entry which is preliminary data.</text>
</comment>
<dbReference type="EMBL" id="JAADJG010000345">
    <property type="protein sequence ID" value="KAF4448342.1"/>
    <property type="molecule type" value="Genomic_DNA"/>
</dbReference>
<protein>
    <submittedName>
        <fullName evidence="1">Uncharacterized protein</fullName>
    </submittedName>
</protein>
<keyword evidence="2" id="KW-1185">Reference proteome</keyword>
<accession>A0A8H4KBT1</accession>
<reference evidence="1" key="1">
    <citation type="submission" date="2020-01" db="EMBL/GenBank/DDBJ databases">
        <title>Identification and distribution of gene clusters putatively required for synthesis of sphingolipid metabolism inhibitors in phylogenetically diverse species of the filamentous fungus Fusarium.</title>
        <authorList>
            <person name="Kim H.-S."/>
            <person name="Busman M."/>
            <person name="Brown D.W."/>
            <person name="Divon H."/>
            <person name="Uhlig S."/>
            <person name="Proctor R.H."/>
        </authorList>
    </citation>
    <scope>NUCLEOTIDE SEQUENCE</scope>
    <source>
        <strain evidence="1">NRRL 53441</strain>
    </source>
</reference>